<feature type="region of interest" description="Disordered" evidence="1">
    <location>
        <begin position="1"/>
        <end position="77"/>
    </location>
</feature>
<reference evidence="2" key="1">
    <citation type="journal article" date="2022" name="bioRxiv">
        <title>Sequencing and chromosome-scale assembly of the giantPleurodeles waltlgenome.</title>
        <authorList>
            <person name="Brown T."/>
            <person name="Elewa A."/>
            <person name="Iarovenko S."/>
            <person name="Subramanian E."/>
            <person name="Araus A.J."/>
            <person name="Petzold A."/>
            <person name="Susuki M."/>
            <person name="Suzuki K.-i.T."/>
            <person name="Hayashi T."/>
            <person name="Toyoda A."/>
            <person name="Oliveira C."/>
            <person name="Osipova E."/>
            <person name="Leigh N.D."/>
            <person name="Simon A."/>
            <person name="Yun M.H."/>
        </authorList>
    </citation>
    <scope>NUCLEOTIDE SEQUENCE</scope>
    <source>
        <strain evidence="2">20211129_DDA</strain>
        <tissue evidence="2">Liver</tissue>
    </source>
</reference>
<evidence type="ECO:0000313" key="2">
    <source>
        <dbReference type="EMBL" id="KAJ1162131.1"/>
    </source>
</evidence>
<feature type="compositionally biased region" description="Basic and acidic residues" evidence="1">
    <location>
        <begin position="1"/>
        <end position="29"/>
    </location>
</feature>
<keyword evidence="3" id="KW-1185">Reference proteome</keyword>
<name>A0AAV7SE77_PLEWA</name>
<organism evidence="2 3">
    <name type="scientific">Pleurodeles waltl</name>
    <name type="common">Iberian ribbed newt</name>
    <dbReference type="NCBI Taxonomy" id="8319"/>
    <lineage>
        <taxon>Eukaryota</taxon>
        <taxon>Metazoa</taxon>
        <taxon>Chordata</taxon>
        <taxon>Craniata</taxon>
        <taxon>Vertebrata</taxon>
        <taxon>Euteleostomi</taxon>
        <taxon>Amphibia</taxon>
        <taxon>Batrachia</taxon>
        <taxon>Caudata</taxon>
        <taxon>Salamandroidea</taxon>
        <taxon>Salamandridae</taxon>
        <taxon>Pleurodelinae</taxon>
        <taxon>Pleurodeles</taxon>
    </lineage>
</organism>
<accession>A0AAV7SE77</accession>
<protein>
    <submittedName>
        <fullName evidence="2">Uncharacterized protein</fullName>
    </submittedName>
</protein>
<evidence type="ECO:0000256" key="1">
    <source>
        <dbReference type="SAM" id="MobiDB-lite"/>
    </source>
</evidence>
<sequence>MDWTAREEGEVTREEEKGRESPRGPDNWRRGGPTIYGSVTTHDDTNPNGPARSRGVSVHQHALTVSDHTAGRHSTAT</sequence>
<dbReference type="Proteomes" id="UP001066276">
    <property type="component" value="Chromosome 4_2"/>
</dbReference>
<proteinExistence type="predicted"/>
<dbReference type="AlphaFoldDB" id="A0AAV7SE77"/>
<gene>
    <name evidence="2" type="ORF">NDU88_002608</name>
</gene>
<comment type="caution">
    <text evidence="2">The sequence shown here is derived from an EMBL/GenBank/DDBJ whole genome shotgun (WGS) entry which is preliminary data.</text>
</comment>
<dbReference type="EMBL" id="JANPWB010000008">
    <property type="protein sequence ID" value="KAJ1162131.1"/>
    <property type="molecule type" value="Genomic_DNA"/>
</dbReference>
<evidence type="ECO:0000313" key="3">
    <source>
        <dbReference type="Proteomes" id="UP001066276"/>
    </source>
</evidence>